<accession>A0ABS4Q8J6</accession>
<evidence type="ECO:0008006" key="3">
    <source>
        <dbReference type="Google" id="ProtNLM"/>
    </source>
</evidence>
<keyword evidence="2" id="KW-1185">Reference proteome</keyword>
<organism evidence="1 2">
    <name type="scientific">Nocardia goodfellowii</name>
    <dbReference type="NCBI Taxonomy" id="882446"/>
    <lineage>
        <taxon>Bacteria</taxon>
        <taxon>Bacillati</taxon>
        <taxon>Actinomycetota</taxon>
        <taxon>Actinomycetes</taxon>
        <taxon>Mycobacteriales</taxon>
        <taxon>Nocardiaceae</taxon>
        <taxon>Nocardia</taxon>
    </lineage>
</organism>
<proteinExistence type="predicted"/>
<dbReference type="InterPro" id="IPR036894">
    <property type="entry name" value="YbaB-like_sf"/>
</dbReference>
<reference evidence="1 2" key="1">
    <citation type="submission" date="2021-03" db="EMBL/GenBank/DDBJ databases">
        <title>Sequencing the genomes of 1000 actinobacteria strains.</title>
        <authorList>
            <person name="Klenk H.-P."/>
        </authorList>
    </citation>
    <scope>NUCLEOTIDE SEQUENCE [LARGE SCALE GENOMIC DNA]</scope>
    <source>
        <strain evidence="1 2">DSM 45516</strain>
    </source>
</reference>
<dbReference type="EMBL" id="JAGGMR010000001">
    <property type="protein sequence ID" value="MBP2187418.1"/>
    <property type="molecule type" value="Genomic_DNA"/>
</dbReference>
<evidence type="ECO:0000313" key="1">
    <source>
        <dbReference type="EMBL" id="MBP2187418.1"/>
    </source>
</evidence>
<dbReference type="InterPro" id="IPR004401">
    <property type="entry name" value="YbaB/EbfC"/>
</dbReference>
<dbReference type="Proteomes" id="UP001519325">
    <property type="component" value="Unassembled WGS sequence"/>
</dbReference>
<dbReference type="SUPFAM" id="SSF82607">
    <property type="entry name" value="YbaB-like"/>
    <property type="match status" value="1"/>
</dbReference>
<dbReference type="Gene3D" id="3.30.1310.10">
    <property type="entry name" value="Nucleoid-associated protein YbaB-like domain"/>
    <property type="match status" value="1"/>
</dbReference>
<dbReference type="RefSeq" id="WP_209884005.1">
    <property type="nucleotide sequence ID" value="NZ_JAGGMR010000001.1"/>
</dbReference>
<dbReference type="Pfam" id="PF02575">
    <property type="entry name" value="YbaB_DNA_bd"/>
    <property type="match status" value="1"/>
</dbReference>
<gene>
    <name evidence="1" type="ORF">BJ987_000319</name>
</gene>
<name>A0ABS4Q8J6_9NOCA</name>
<comment type="caution">
    <text evidence="1">The sequence shown here is derived from an EMBL/GenBank/DDBJ whole genome shotgun (WGS) entry which is preliminary data.</text>
</comment>
<protein>
    <recommendedName>
        <fullName evidence="3">YbaB/EbfC family DNA-binding protein</fullName>
    </recommendedName>
</protein>
<sequence length="165" mass="17705">MTNEYAKAELAHVLEEVQEQFKDIARIQQARATLTASATVRKLVTVTVNANGVVIDTKFGPHAEGAGLSELAKAMTEAAQQAVTEVNKLGMELMAPVQERQARLPKLTDLLDGFAEIKPQAPVAPPVTMVPPGAAEPEEGDAPMEFSDVEAYVPDRGTSFTDSSW</sequence>
<evidence type="ECO:0000313" key="2">
    <source>
        <dbReference type="Proteomes" id="UP001519325"/>
    </source>
</evidence>